<dbReference type="GO" id="GO:0003700">
    <property type="term" value="F:DNA-binding transcription factor activity"/>
    <property type="evidence" value="ECO:0007669"/>
    <property type="project" value="InterPro"/>
</dbReference>
<gene>
    <name evidence="4" type="ORF">CCAX7_65190</name>
</gene>
<keyword evidence="5" id="KW-1185">Reference proteome</keyword>
<dbReference type="GO" id="GO:0003677">
    <property type="term" value="F:DNA binding"/>
    <property type="evidence" value="ECO:0007669"/>
    <property type="project" value="UniProtKB-KW"/>
</dbReference>
<dbReference type="RefSeq" id="WP_218025501.1">
    <property type="nucleotide sequence ID" value="NZ_AP025739.1"/>
</dbReference>
<protein>
    <submittedName>
        <fullName evidence="4">GntR family transcriptional regulator</fullName>
    </submittedName>
</protein>
<dbReference type="Gene3D" id="1.10.10.10">
    <property type="entry name" value="Winged helix-like DNA-binding domain superfamily/Winged helix DNA-binding domain"/>
    <property type="match status" value="1"/>
</dbReference>
<sequence length="138" mass="15535">MALEIQIATGSSTPIYWQIIDQIGKAVESGAVQSGDQLPSVRALADRLIVNPNTVARAYNDLVRDGVLEAQRGRGVFVAERRQVFSDAERRRRLEQASDVFLHDIRMLGFTAPEIVEYLERRLSEAVPESEQQEDTHE</sequence>
<name>A0A402CQZ1_9BACT</name>
<evidence type="ECO:0000256" key="1">
    <source>
        <dbReference type="ARBA" id="ARBA00023015"/>
    </source>
</evidence>
<dbReference type="CDD" id="cd07377">
    <property type="entry name" value="WHTH_GntR"/>
    <property type="match status" value="1"/>
</dbReference>
<evidence type="ECO:0000313" key="4">
    <source>
        <dbReference type="EMBL" id="BDI34468.1"/>
    </source>
</evidence>
<evidence type="ECO:0000313" key="5">
    <source>
        <dbReference type="Proteomes" id="UP000287394"/>
    </source>
</evidence>
<keyword evidence="2" id="KW-0238">DNA-binding</keyword>
<dbReference type="PROSITE" id="PS50949">
    <property type="entry name" value="HTH_GNTR"/>
    <property type="match status" value="1"/>
</dbReference>
<dbReference type="InterPro" id="IPR000524">
    <property type="entry name" value="Tscrpt_reg_HTH_GntR"/>
</dbReference>
<reference evidence="4 5" key="1">
    <citation type="journal article" date="2019" name="Int. J. Syst. Evol. Microbiol.">
        <title>Capsulimonas corticalis gen. nov., sp. nov., an aerobic capsulated bacterium, of a novel bacterial order, Capsulimonadales ord. nov., of the class Armatimonadia of the phylum Armatimonadetes.</title>
        <authorList>
            <person name="Li J."/>
            <person name="Kudo C."/>
            <person name="Tonouchi A."/>
        </authorList>
    </citation>
    <scope>NUCLEOTIDE SEQUENCE [LARGE SCALE GENOMIC DNA]</scope>
    <source>
        <strain evidence="4 5">AX-7</strain>
    </source>
</reference>
<dbReference type="EMBL" id="AP025739">
    <property type="protein sequence ID" value="BDI34468.1"/>
    <property type="molecule type" value="Genomic_DNA"/>
</dbReference>
<dbReference type="InterPro" id="IPR036390">
    <property type="entry name" value="WH_DNA-bd_sf"/>
</dbReference>
<proteinExistence type="predicted"/>
<dbReference type="SUPFAM" id="SSF46785">
    <property type="entry name" value="Winged helix' DNA-binding domain"/>
    <property type="match status" value="1"/>
</dbReference>
<organism evidence="4 5">
    <name type="scientific">Capsulimonas corticalis</name>
    <dbReference type="NCBI Taxonomy" id="2219043"/>
    <lineage>
        <taxon>Bacteria</taxon>
        <taxon>Bacillati</taxon>
        <taxon>Armatimonadota</taxon>
        <taxon>Armatimonadia</taxon>
        <taxon>Capsulimonadales</taxon>
        <taxon>Capsulimonadaceae</taxon>
        <taxon>Capsulimonas</taxon>
    </lineage>
</organism>
<evidence type="ECO:0000256" key="2">
    <source>
        <dbReference type="ARBA" id="ARBA00023125"/>
    </source>
</evidence>
<evidence type="ECO:0000256" key="3">
    <source>
        <dbReference type="ARBA" id="ARBA00023163"/>
    </source>
</evidence>
<keyword evidence="3" id="KW-0804">Transcription</keyword>
<dbReference type="PANTHER" id="PTHR38445">
    <property type="entry name" value="HTH-TYPE TRANSCRIPTIONAL REPRESSOR YTRA"/>
    <property type="match status" value="1"/>
</dbReference>
<keyword evidence="1" id="KW-0805">Transcription regulation</keyword>
<dbReference type="AlphaFoldDB" id="A0A402CQZ1"/>
<dbReference type="Proteomes" id="UP000287394">
    <property type="component" value="Chromosome"/>
</dbReference>
<dbReference type="PANTHER" id="PTHR38445:SF9">
    <property type="entry name" value="HTH-TYPE TRANSCRIPTIONAL REPRESSOR YTRA"/>
    <property type="match status" value="1"/>
</dbReference>
<accession>A0A402CQZ1</accession>
<dbReference type="Pfam" id="PF00392">
    <property type="entry name" value="GntR"/>
    <property type="match status" value="1"/>
</dbReference>
<dbReference type="KEGG" id="ccot:CCAX7_65190"/>
<dbReference type="InterPro" id="IPR036388">
    <property type="entry name" value="WH-like_DNA-bd_sf"/>
</dbReference>
<dbReference type="SMART" id="SM00345">
    <property type="entry name" value="HTH_GNTR"/>
    <property type="match status" value="1"/>
</dbReference>